<evidence type="ECO:0000313" key="3">
    <source>
        <dbReference type="Proteomes" id="UP000054217"/>
    </source>
</evidence>
<evidence type="ECO:0000313" key="2">
    <source>
        <dbReference type="EMBL" id="KIO04771.1"/>
    </source>
</evidence>
<evidence type="ECO:0000256" key="1">
    <source>
        <dbReference type="SAM" id="MobiDB-lite"/>
    </source>
</evidence>
<protein>
    <submittedName>
        <fullName evidence="2">Uncharacterized protein</fullName>
    </submittedName>
</protein>
<organism evidence="2 3">
    <name type="scientific">Pisolithus tinctorius Marx 270</name>
    <dbReference type="NCBI Taxonomy" id="870435"/>
    <lineage>
        <taxon>Eukaryota</taxon>
        <taxon>Fungi</taxon>
        <taxon>Dikarya</taxon>
        <taxon>Basidiomycota</taxon>
        <taxon>Agaricomycotina</taxon>
        <taxon>Agaricomycetes</taxon>
        <taxon>Agaricomycetidae</taxon>
        <taxon>Boletales</taxon>
        <taxon>Sclerodermatineae</taxon>
        <taxon>Pisolithaceae</taxon>
        <taxon>Pisolithus</taxon>
    </lineage>
</organism>
<accession>A0A0C3PA60</accession>
<dbReference type="Proteomes" id="UP000054217">
    <property type="component" value="Unassembled WGS sequence"/>
</dbReference>
<dbReference type="InParanoid" id="A0A0C3PA60"/>
<reference evidence="3" key="2">
    <citation type="submission" date="2015-01" db="EMBL/GenBank/DDBJ databases">
        <title>Evolutionary Origins and Diversification of the Mycorrhizal Mutualists.</title>
        <authorList>
            <consortium name="DOE Joint Genome Institute"/>
            <consortium name="Mycorrhizal Genomics Consortium"/>
            <person name="Kohler A."/>
            <person name="Kuo A."/>
            <person name="Nagy L.G."/>
            <person name="Floudas D."/>
            <person name="Copeland A."/>
            <person name="Barry K.W."/>
            <person name="Cichocki N."/>
            <person name="Veneault-Fourrey C."/>
            <person name="LaButti K."/>
            <person name="Lindquist E.A."/>
            <person name="Lipzen A."/>
            <person name="Lundell T."/>
            <person name="Morin E."/>
            <person name="Murat C."/>
            <person name="Riley R."/>
            <person name="Ohm R."/>
            <person name="Sun H."/>
            <person name="Tunlid A."/>
            <person name="Henrissat B."/>
            <person name="Grigoriev I.V."/>
            <person name="Hibbett D.S."/>
            <person name="Martin F."/>
        </authorList>
    </citation>
    <scope>NUCLEOTIDE SEQUENCE [LARGE SCALE GENOMIC DNA]</scope>
    <source>
        <strain evidence="3">Marx 270</strain>
    </source>
</reference>
<name>A0A0C3PA60_PISTI</name>
<feature type="non-terminal residue" evidence="2">
    <location>
        <position position="69"/>
    </location>
</feature>
<feature type="compositionally biased region" description="Basic and acidic residues" evidence="1">
    <location>
        <begin position="44"/>
        <end position="69"/>
    </location>
</feature>
<dbReference type="HOGENOM" id="CLU_176462_0_0_1"/>
<dbReference type="OrthoDB" id="2709635at2759"/>
<keyword evidence="3" id="KW-1185">Reference proteome</keyword>
<dbReference type="EMBL" id="KN831969">
    <property type="protein sequence ID" value="KIO04771.1"/>
    <property type="molecule type" value="Genomic_DNA"/>
</dbReference>
<sequence>MADGREPADVHQKQEPRHFDHPVQSYTQMAARKRMKNVSPGRVKRGEETAKKARGTAEKRVRYDLKSSK</sequence>
<feature type="compositionally biased region" description="Basic and acidic residues" evidence="1">
    <location>
        <begin position="1"/>
        <end position="21"/>
    </location>
</feature>
<reference evidence="2 3" key="1">
    <citation type="submission" date="2014-04" db="EMBL/GenBank/DDBJ databases">
        <authorList>
            <consortium name="DOE Joint Genome Institute"/>
            <person name="Kuo A."/>
            <person name="Kohler A."/>
            <person name="Costa M.D."/>
            <person name="Nagy L.G."/>
            <person name="Floudas D."/>
            <person name="Copeland A."/>
            <person name="Barry K.W."/>
            <person name="Cichocki N."/>
            <person name="Veneault-Fourrey C."/>
            <person name="LaButti K."/>
            <person name="Lindquist E.A."/>
            <person name="Lipzen A."/>
            <person name="Lundell T."/>
            <person name="Morin E."/>
            <person name="Murat C."/>
            <person name="Sun H."/>
            <person name="Tunlid A."/>
            <person name="Henrissat B."/>
            <person name="Grigoriev I.V."/>
            <person name="Hibbett D.S."/>
            <person name="Martin F."/>
            <person name="Nordberg H.P."/>
            <person name="Cantor M.N."/>
            <person name="Hua S.X."/>
        </authorList>
    </citation>
    <scope>NUCLEOTIDE SEQUENCE [LARGE SCALE GENOMIC DNA]</scope>
    <source>
        <strain evidence="2 3">Marx 270</strain>
    </source>
</reference>
<dbReference type="AlphaFoldDB" id="A0A0C3PA60"/>
<gene>
    <name evidence="2" type="ORF">M404DRAFT_1000304</name>
</gene>
<proteinExistence type="predicted"/>
<feature type="region of interest" description="Disordered" evidence="1">
    <location>
        <begin position="1"/>
        <end position="69"/>
    </location>
</feature>